<dbReference type="InterPro" id="IPR003661">
    <property type="entry name" value="HisK_dim/P_dom"/>
</dbReference>
<dbReference type="EMBL" id="PVTQ01000015">
    <property type="protein sequence ID" value="PRY85619.1"/>
    <property type="molecule type" value="Genomic_DNA"/>
</dbReference>
<dbReference type="PROSITE" id="PS50109">
    <property type="entry name" value="HIS_KIN"/>
    <property type="match status" value="1"/>
</dbReference>
<dbReference type="InterPro" id="IPR013767">
    <property type="entry name" value="PAS_fold"/>
</dbReference>
<evidence type="ECO:0000256" key="15">
    <source>
        <dbReference type="PROSITE-ProRule" id="PRU00169"/>
    </source>
</evidence>
<dbReference type="GO" id="GO:0005886">
    <property type="term" value="C:plasma membrane"/>
    <property type="evidence" value="ECO:0007669"/>
    <property type="project" value="UniProtKB-SubCell"/>
</dbReference>
<evidence type="ECO:0000259" key="18">
    <source>
        <dbReference type="PROSITE" id="PS50110"/>
    </source>
</evidence>
<dbReference type="Gene3D" id="1.10.287.130">
    <property type="match status" value="1"/>
</dbReference>
<dbReference type="InterPro" id="IPR011006">
    <property type="entry name" value="CheY-like_superfamily"/>
</dbReference>
<dbReference type="InterPro" id="IPR000700">
    <property type="entry name" value="PAS-assoc_C"/>
</dbReference>
<dbReference type="GO" id="GO:0009927">
    <property type="term" value="F:histidine phosphotransfer kinase activity"/>
    <property type="evidence" value="ECO:0007669"/>
    <property type="project" value="TreeGrafter"/>
</dbReference>
<dbReference type="InterPro" id="IPR008207">
    <property type="entry name" value="Sig_transdc_His_kin_Hpt_dom"/>
</dbReference>
<dbReference type="SUPFAM" id="SSF52172">
    <property type="entry name" value="CheY-like"/>
    <property type="match status" value="1"/>
</dbReference>
<dbReference type="NCBIfam" id="TIGR00229">
    <property type="entry name" value="sensory_box"/>
    <property type="match status" value="1"/>
</dbReference>
<dbReference type="PROSITE" id="PS50110">
    <property type="entry name" value="RESPONSE_REGULATORY"/>
    <property type="match status" value="1"/>
</dbReference>
<evidence type="ECO:0000256" key="9">
    <source>
        <dbReference type="ARBA" id="ARBA00022777"/>
    </source>
</evidence>
<dbReference type="PANTHER" id="PTHR43047">
    <property type="entry name" value="TWO-COMPONENT HISTIDINE PROTEIN KINASE"/>
    <property type="match status" value="1"/>
</dbReference>
<feature type="domain" description="HPt" evidence="21">
    <location>
        <begin position="765"/>
        <end position="863"/>
    </location>
</feature>
<evidence type="ECO:0000256" key="16">
    <source>
        <dbReference type="SAM" id="Phobius"/>
    </source>
</evidence>
<dbReference type="InterPro" id="IPR036890">
    <property type="entry name" value="HATPase_C_sf"/>
</dbReference>
<dbReference type="InterPro" id="IPR001789">
    <property type="entry name" value="Sig_transdc_resp-reg_receiver"/>
</dbReference>
<keyword evidence="8 16" id="KW-0812">Transmembrane</keyword>
<dbReference type="SMART" id="SM00448">
    <property type="entry name" value="REC"/>
    <property type="match status" value="1"/>
</dbReference>
<keyword evidence="9" id="KW-0418">Kinase</keyword>
<dbReference type="Gene3D" id="3.30.565.10">
    <property type="entry name" value="Histidine kinase-like ATPase, C-terminal domain"/>
    <property type="match status" value="1"/>
</dbReference>
<feature type="transmembrane region" description="Helical" evidence="16">
    <location>
        <begin position="20"/>
        <end position="40"/>
    </location>
</feature>
<dbReference type="Pfam" id="PF00512">
    <property type="entry name" value="HisKA"/>
    <property type="match status" value="1"/>
</dbReference>
<feature type="domain" description="Histidine kinase" evidence="17">
    <location>
        <begin position="371"/>
        <end position="594"/>
    </location>
</feature>
<dbReference type="SUPFAM" id="SSF55785">
    <property type="entry name" value="PYP-like sensor domain (PAS domain)"/>
    <property type="match status" value="1"/>
</dbReference>
<evidence type="ECO:0000256" key="12">
    <source>
        <dbReference type="ARBA" id="ARBA00023012"/>
    </source>
</evidence>
<dbReference type="InterPro" id="IPR004358">
    <property type="entry name" value="Sig_transdc_His_kin-like_C"/>
</dbReference>
<dbReference type="PROSITE" id="PS50894">
    <property type="entry name" value="HPT"/>
    <property type="match status" value="1"/>
</dbReference>
<dbReference type="InterPro" id="IPR003594">
    <property type="entry name" value="HATPase_dom"/>
</dbReference>
<dbReference type="Gene3D" id="3.40.50.2300">
    <property type="match status" value="1"/>
</dbReference>
<reference evidence="22 23" key="1">
    <citation type="submission" date="2018-03" db="EMBL/GenBank/DDBJ databases">
        <title>Genomic Encyclopedia of Archaeal and Bacterial Type Strains, Phase II (KMG-II): from individual species to whole genera.</title>
        <authorList>
            <person name="Goeker M."/>
        </authorList>
    </citation>
    <scope>NUCLEOTIDE SEQUENCE [LARGE SCALE GENOMIC DNA]</scope>
    <source>
        <strain evidence="22 23">DSM 100212</strain>
    </source>
</reference>
<gene>
    <name evidence="22" type="ORF">CLV74_11572</name>
</gene>
<keyword evidence="10" id="KW-0547">Nucleotide-binding</keyword>
<dbReference type="SMART" id="SM00091">
    <property type="entry name" value="PAS"/>
    <property type="match status" value="1"/>
</dbReference>
<keyword evidence="5" id="KW-0997">Cell inner membrane</keyword>
<dbReference type="Pfam" id="PF00072">
    <property type="entry name" value="Response_reg"/>
    <property type="match status" value="1"/>
</dbReference>
<evidence type="ECO:0000256" key="6">
    <source>
        <dbReference type="ARBA" id="ARBA00022553"/>
    </source>
</evidence>
<evidence type="ECO:0000259" key="19">
    <source>
        <dbReference type="PROSITE" id="PS50112"/>
    </source>
</evidence>
<evidence type="ECO:0000256" key="8">
    <source>
        <dbReference type="ARBA" id="ARBA00022692"/>
    </source>
</evidence>
<keyword evidence="7" id="KW-0808">Transferase</keyword>
<evidence type="ECO:0000256" key="4">
    <source>
        <dbReference type="ARBA" id="ARBA00022475"/>
    </source>
</evidence>
<comment type="catalytic activity">
    <reaction evidence="1">
        <text>ATP + protein L-histidine = ADP + protein N-phospho-L-histidine.</text>
        <dbReference type="EC" id="2.7.13.3"/>
    </reaction>
</comment>
<feature type="modified residue" description="4-aspartylphosphate" evidence="15">
    <location>
        <position position="664"/>
    </location>
</feature>
<dbReference type="InterPro" id="IPR036641">
    <property type="entry name" value="HPT_dom_sf"/>
</dbReference>
<evidence type="ECO:0000256" key="2">
    <source>
        <dbReference type="ARBA" id="ARBA00004429"/>
    </source>
</evidence>
<evidence type="ECO:0000259" key="17">
    <source>
        <dbReference type="PROSITE" id="PS50109"/>
    </source>
</evidence>
<dbReference type="SUPFAM" id="SSF55874">
    <property type="entry name" value="ATPase domain of HSP90 chaperone/DNA topoisomerase II/histidine kinase"/>
    <property type="match status" value="1"/>
</dbReference>
<evidence type="ECO:0000259" key="21">
    <source>
        <dbReference type="PROSITE" id="PS50894"/>
    </source>
</evidence>
<dbReference type="GO" id="GO:0000155">
    <property type="term" value="F:phosphorelay sensor kinase activity"/>
    <property type="evidence" value="ECO:0007669"/>
    <property type="project" value="InterPro"/>
</dbReference>
<dbReference type="Proteomes" id="UP000238392">
    <property type="component" value="Unassembled WGS sequence"/>
</dbReference>
<dbReference type="InterPro" id="IPR005467">
    <property type="entry name" value="His_kinase_dom"/>
</dbReference>
<comment type="caution">
    <text evidence="22">The sequence shown here is derived from an EMBL/GenBank/DDBJ whole genome shotgun (WGS) entry which is preliminary data.</text>
</comment>
<proteinExistence type="predicted"/>
<feature type="domain" description="PAS" evidence="19">
    <location>
        <begin position="224"/>
        <end position="295"/>
    </location>
</feature>
<dbReference type="PANTHER" id="PTHR43047:SF68">
    <property type="entry name" value="HISTIDINE KINASE 5"/>
    <property type="match status" value="1"/>
</dbReference>
<feature type="modified residue" description="Phosphohistidine" evidence="14">
    <location>
        <position position="805"/>
    </location>
</feature>
<evidence type="ECO:0000313" key="22">
    <source>
        <dbReference type="EMBL" id="PRY85619.1"/>
    </source>
</evidence>
<evidence type="ECO:0000256" key="1">
    <source>
        <dbReference type="ARBA" id="ARBA00000085"/>
    </source>
</evidence>
<dbReference type="SMART" id="SM00388">
    <property type="entry name" value="HisKA"/>
    <property type="match status" value="1"/>
</dbReference>
<dbReference type="InterPro" id="IPR036097">
    <property type="entry name" value="HisK_dim/P_sf"/>
</dbReference>
<feature type="transmembrane region" description="Helical" evidence="16">
    <location>
        <begin position="188"/>
        <end position="212"/>
    </location>
</feature>
<dbReference type="PROSITE" id="PS50112">
    <property type="entry name" value="PAS"/>
    <property type="match status" value="1"/>
</dbReference>
<keyword evidence="11 16" id="KW-1133">Transmembrane helix</keyword>
<feature type="domain" description="PAC" evidence="20">
    <location>
        <begin position="303"/>
        <end position="353"/>
    </location>
</feature>
<dbReference type="CDD" id="cd00082">
    <property type="entry name" value="HisKA"/>
    <property type="match status" value="1"/>
</dbReference>
<dbReference type="SMART" id="SM00387">
    <property type="entry name" value="HATPase_c"/>
    <property type="match status" value="1"/>
</dbReference>
<organism evidence="22 23">
    <name type="scientific">Donghicola tyrosinivorans</name>
    <dbReference type="NCBI Taxonomy" id="1652492"/>
    <lineage>
        <taxon>Bacteria</taxon>
        <taxon>Pseudomonadati</taxon>
        <taxon>Pseudomonadota</taxon>
        <taxon>Alphaproteobacteria</taxon>
        <taxon>Rhodobacterales</taxon>
        <taxon>Roseobacteraceae</taxon>
        <taxon>Donghicola</taxon>
    </lineage>
</organism>
<evidence type="ECO:0000256" key="13">
    <source>
        <dbReference type="ARBA" id="ARBA00023136"/>
    </source>
</evidence>
<evidence type="ECO:0000256" key="10">
    <source>
        <dbReference type="ARBA" id="ARBA00022840"/>
    </source>
</evidence>
<evidence type="ECO:0000256" key="5">
    <source>
        <dbReference type="ARBA" id="ARBA00022519"/>
    </source>
</evidence>
<keyword evidence="10" id="KW-0067">ATP-binding</keyword>
<dbReference type="InterPro" id="IPR035965">
    <property type="entry name" value="PAS-like_dom_sf"/>
</dbReference>
<dbReference type="PRINTS" id="PR00344">
    <property type="entry name" value="BCTRLSENSOR"/>
</dbReference>
<comment type="subcellular location">
    <subcellularLocation>
        <location evidence="2">Cell inner membrane</location>
        <topology evidence="2">Multi-pass membrane protein</topology>
    </subcellularLocation>
</comment>
<dbReference type="SUPFAM" id="SSF47226">
    <property type="entry name" value="Histidine-containing phosphotransfer domain, HPT domain"/>
    <property type="match status" value="1"/>
</dbReference>
<evidence type="ECO:0000256" key="11">
    <source>
        <dbReference type="ARBA" id="ARBA00022989"/>
    </source>
</evidence>
<name>A0A2T0WFZ6_9RHOB</name>
<evidence type="ECO:0000256" key="3">
    <source>
        <dbReference type="ARBA" id="ARBA00012438"/>
    </source>
</evidence>
<feature type="domain" description="Response regulatory" evidence="18">
    <location>
        <begin position="615"/>
        <end position="732"/>
    </location>
</feature>
<evidence type="ECO:0000256" key="14">
    <source>
        <dbReference type="PROSITE-ProRule" id="PRU00110"/>
    </source>
</evidence>
<keyword evidence="13 16" id="KW-0472">Membrane</keyword>
<evidence type="ECO:0000313" key="23">
    <source>
        <dbReference type="Proteomes" id="UP000238392"/>
    </source>
</evidence>
<dbReference type="EC" id="2.7.13.3" evidence="3"/>
<keyword evidence="12" id="KW-0902">Two-component regulatory system</keyword>
<dbReference type="PROSITE" id="PS50113">
    <property type="entry name" value="PAC"/>
    <property type="match status" value="1"/>
</dbReference>
<dbReference type="SUPFAM" id="SSF47384">
    <property type="entry name" value="Homodimeric domain of signal transducing histidine kinase"/>
    <property type="match status" value="1"/>
</dbReference>
<dbReference type="Gene3D" id="1.20.120.160">
    <property type="entry name" value="HPT domain"/>
    <property type="match status" value="1"/>
</dbReference>
<dbReference type="FunFam" id="3.30.565.10:FF:000010">
    <property type="entry name" value="Sensor histidine kinase RcsC"/>
    <property type="match status" value="1"/>
</dbReference>
<dbReference type="GO" id="GO:0006355">
    <property type="term" value="P:regulation of DNA-templated transcription"/>
    <property type="evidence" value="ECO:0007669"/>
    <property type="project" value="InterPro"/>
</dbReference>
<dbReference type="Pfam" id="PF00989">
    <property type="entry name" value="PAS"/>
    <property type="match status" value="1"/>
</dbReference>
<evidence type="ECO:0000259" key="20">
    <source>
        <dbReference type="PROSITE" id="PS50113"/>
    </source>
</evidence>
<evidence type="ECO:0000256" key="7">
    <source>
        <dbReference type="ARBA" id="ARBA00022679"/>
    </source>
</evidence>
<accession>A0A2T0WFZ6</accession>
<dbReference type="CDD" id="cd00130">
    <property type="entry name" value="PAS"/>
    <property type="match status" value="1"/>
</dbReference>
<protein>
    <recommendedName>
        <fullName evidence="3">histidine kinase</fullName>
        <ecNumber evidence="3">2.7.13.3</ecNumber>
    </recommendedName>
</protein>
<dbReference type="Pfam" id="PF01627">
    <property type="entry name" value="Hpt"/>
    <property type="match status" value="1"/>
</dbReference>
<dbReference type="Pfam" id="PF02518">
    <property type="entry name" value="HATPase_c"/>
    <property type="match status" value="1"/>
</dbReference>
<dbReference type="CDD" id="cd16922">
    <property type="entry name" value="HATPase_EvgS-ArcB-TorS-like"/>
    <property type="match status" value="1"/>
</dbReference>
<dbReference type="Gene3D" id="3.30.450.20">
    <property type="entry name" value="PAS domain"/>
    <property type="match status" value="1"/>
</dbReference>
<keyword evidence="23" id="KW-1185">Reference proteome</keyword>
<dbReference type="AlphaFoldDB" id="A0A2T0WFZ6"/>
<sequence>MLPVRSVHRKTYLKGARIAVVATALAVAFGVILALSVNVFEKQKRLQTANSDSVIWTLSQLEVEFLRYSSALHEALLQPEDAAALASLRQKFDIFFSRVTTVENATALRTNVGTESVDVYFKDIRAVLTAAIPLIDANDTVLAAGLPDLMDGYRTLSPVVREVSLKNLQNFTQISTAARYNVLHTMQVLGVVTFAMIIVLVALSFALFRLAALNERNANKQRSLAARVQTILDTALDAVLVVDRDGNVQEFNGAATAIFGYQPEEAVGANLRDLIIPEEYRRGHDIGMERMRRTGETRLIGGGRIEIEALRKDGTTFPVELSIETAHTPQGDVYVSFIRDISARKAAEAEIVEARDRALAGERTKSRFLAVMSHEMRTPLNGLLGMLDLIRHTRMDEKQSFYVQNMEYSGRVLMDLINNVLDLTKLETEVEALNISSFDPQRLVQEVLASQMGLARKNDNDLSFDWVGNPVPGIKTDRARLRQVLLNLVNNAIKFTKDGEVIVEAEIHEPLTPAGQPELELRVIDSGCGIAAADQKRIFDDFETIDDTYDRNVEGSGLGLGIVRRLVQMIRGSIGVTSEPGEGSMFWVRIPIRIEAAEDSFEAPVVLPQKGKALNLLMVEDNMINRRVLREMLESAGHTVSEAHDGMQGVEAANATAYNAILMDISMPGMDGVAATRAIRSGTGPNKMTPIIAATAHALPEEIETFTEAGMNDVLSKPIIRAELNKILHYWTADEDDDDADIDFAAGEEDDGDNSFLAALARDLPPEEMRALVERFVTETDRAFDALVPLAQNEENRKEATSIVHKTAGSAGSFGLHELHAALAEAQTQLKTNPDYNMPEGVAELSQAWLGARVEITMMMLGYGINLELEPWPLSA</sequence>
<keyword evidence="6 15" id="KW-0597">Phosphoprotein</keyword>
<dbReference type="CDD" id="cd17546">
    <property type="entry name" value="REC_hyHK_CKI1_RcsC-like"/>
    <property type="match status" value="1"/>
</dbReference>
<dbReference type="InterPro" id="IPR000014">
    <property type="entry name" value="PAS"/>
</dbReference>
<keyword evidence="4" id="KW-1003">Cell membrane</keyword>